<feature type="non-terminal residue" evidence="1">
    <location>
        <position position="141"/>
    </location>
</feature>
<dbReference type="EMBL" id="HACM01012195">
    <property type="protein sequence ID" value="CRZ12637.1"/>
    <property type="molecule type" value="Transcribed_RNA"/>
</dbReference>
<name>A0A0H5RGE7_9EUKA</name>
<proteinExistence type="predicted"/>
<accession>A0A0H5RGE7</accession>
<protein>
    <submittedName>
        <fullName evidence="1">Uncharacterized protein</fullName>
    </submittedName>
</protein>
<evidence type="ECO:0000313" key="1">
    <source>
        <dbReference type="EMBL" id="CRZ12637.1"/>
    </source>
</evidence>
<feature type="non-terminal residue" evidence="1">
    <location>
        <position position="1"/>
    </location>
</feature>
<organism evidence="1">
    <name type="scientific">Spongospora subterranea</name>
    <dbReference type="NCBI Taxonomy" id="70186"/>
    <lineage>
        <taxon>Eukaryota</taxon>
        <taxon>Sar</taxon>
        <taxon>Rhizaria</taxon>
        <taxon>Endomyxa</taxon>
        <taxon>Phytomyxea</taxon>
        <taxon>Plasmodiophorida</taxon>
        <taxon>Plasmodiophoridae</taxon>
        <taxon>Spongospora</taxon>
    </lineage>
</organism>
<dbReference type="AlphaFoldDB" id="A0A0H5RGE7"/>
<sequence>SQTRNLTGISIQSRSRTSKLHCRKHIQMRDMRRMIAAVVIPSVVAFIAQALASILDAVDEEYDEDGSDCGDRKVRAFDTLGLNIEEGLQSISEALLKPEVLAASDGEHVKQIHDLATSTHQLLLESKQYTVKLVETQEAMI</sequence>
<reference evidence="1" key="1">
    <citation type="submission" date="2015-04" db="EMBL/GenBank/DDBJ databases">
        <title>The genome sequence of the plant pathogenic Rhizarian Plasmodiophora brassicae reveals insights in its biotrophic life cycle and the origin of chitin synthesis.</title>
        <authorList>
            <person name="Schwelm A."/>
            <person name="Fogelqvist J."/>
            <person name="Knaust A."/>
            <person name="Julke S."/>
            <person name="Lilja T."/>
            <person name="Dhandapani V."/>
            <person name="Bonilla-Rosso G."/>
            <person name="Karlsson M."/>
            <person name="Shevchenko A."/>
            <person name="Choi S.R."/>
            <person name="Kim H.G."/>
            <person name="Park J.Y."/>
            <person name="Lim Y.P."/>
            <person name="Ludwig-Muller J."/>
            <person name="Dixelius C."/>
        </authorList>
    </citation>
    <scope>NUCLEOTIDE SEQUENCE</scope>
    <source>
        <tissue evidence="1">Potato root galls</tissue>
    </source>
</reference>